<dbReference type="CDD" id="cd03221">
    <property type="entry name" value="ABCF_EF-3"/>
    <property type="match status" value="2"/>
</dbReference>
<keyword evidence="8" id="KW-1185">Reference proteome</keyword>
<dbReference type="Pfam" id="PF16326">
    <property type="entry name" value="ABC_tran_CTD"/>
    <property type="match status" value="1"/>
</dbReference>
<dbReference type="Proteomes" id="UP000000263">
    <property type="component" value="Chromosome"/>
</dbReference>
<dbReference type="AlphaFoldDB" id="A7NMJ6"/>
<evidence type="ECO:0000313" key="7">
    <source>
        <dbReference type="EMBL" id="ABU58767.1"/>
    </source>
</evidence>
<dbReference type="InterPro" id="IPR051309">
    <property type="entry name" value="ABCF_ATPase"/>
</dbReference>
<dbReference type="GO" id="GO:0005524">
    <property type="term" value="F:ATP binding"/>
    <property type="evidence" value="ECO:0007669"/>
    <property type="project" value="UniProtKB-KW"/>
</dbReference>
<evidence type="ECO:0000256" key="4">
    <source>
        <dbReference type="SAM" id="Coils"/>
    </source>
</evidence>
<dbReference type="Pfam" id="PF12848">
    <property type="entry name" value="ABC_tran_Xtn"/>
    <property type="match status" value="1"/>
</dbReference>
<accession>A7NMJ6</accession>
<dbReference type="InterPro" id="IPR003439">
    <property type="entry name" value="ABC_transporter-like_ATP-bd"/>
</dbReference>
<dbReference type="PANTHER" id="PTHR42855">
    <property type="entry name" value="ABC TRANSPORTER ATP-BINDING SUBUNIT"/>
    <property type="match status" value="1"/>
</dbReference>
<feature type="coiled-coil region" evidence="4">
    <location>
        <begin position="246"/>
        <end position="273"/>
    </location>
</feature>
<evidence type="ECO:0000256" key="3">
    <source>
        <dbReference type="ARBA" id="ARBA00022840"/>
    </source>
</evidence>
<dbReference type="InterPro" id="IPR032781">
    <property type="entry name" value="ABC_tran_Xtn"/>
</dbReference>
<evidence type="ECO:0000256" key="2">
    <source>
        <dbReference type="ARBA" id="ARBA00022741"/>
    </source>
</evidence>
<name>A7NMJ6_ROSCS</name>
<feature type="compositionally biased region" description="Basic and acidic residues" evidence="5">
    <location>
        <begin position="584"/>
        <end position="595"/>
    </location>
</feature>
<keyword evidence="4" id="KW-0175">Coiled coil</keyword>
<dbReference type="Gene3D" id="1.10.287.380">
    <property type="entry name" value="Valyl-tRNA synthetase, C-terminal domain"/>
    <property type="match status" value="1"/>
</dbReference>
<dbReference type="eggNOG" id="COG0488">
    <property type="taxonomic scope" value="Bacteria"/>
</dbReference>
<evidence type="ECO:0000256" key="1">
    <source>
        <dbReference type="ARBA" id="ARBA00022737"/>
    </source>
</evidence>
<dbReference type="KEGG" id="rca:Rcas_2696"/>
<dbReference type="InterPro" id="IPR027417">
    <property type="entry name" value="P-loop_NTPase"/>
</dbReference>
<keyword evidence="1" id="KW-0677">Repeat</keyword>
<protein>
    <submittedName>
        <fullName evidence="7">ABC transporter related</fullName>
    </submittedName>
</protein>
<proteinExistence type="predicted"/>
<dbReference type="SUPFAM" id="SSF52540">
    <property type="entry name" value="P-loop containing nucleoside triphosphate hydrolases"/>
    <property type="match status" value="2"/>
</dbReference>
<dbReference type="GO" id="GO:0003677">
    <property type="term" value="F:DNA binding"/>
    <property type="evidence" value="ECO:0007669"/>
    <property type="project" value="InterPro"/>
</dbReference>
<dbReference type="Gene3D" id="3.40.50.300">
    <property type="entry name" value="P-loop containing nucleotide triphosphate hydrolases"/>
    <property type="match status" value="2"/>
</dbReference>
<dbReference type="InterPro" id="IPR037118">
    <property type="entry name" value="Val-tRNA_synth_C_sf"/>
</dbReference>
<gene>
    <name evidence="7" type="ordered locus">Rcas_2696</name>
</gene>
<keyword evidence="3" id="KW-0067">ATP-binding</keyword>
<dbReference type="HOGENOM" id="CLU_000604_36_0_0"/>
<feature type="region of interest" description="Disordered" evidence="5">
    <location>
        <begin position="551"/>
        <end position="597"/>
    </location>
</feature>
<dbReference type="NCBIfam" id="NF000355">
    <property type="entry name" value="ribo_prot_ABC_F"/>
    <property type="match status" value="1"/>
</dbReference>
<organism evidence="7 8">
    <name type="scientific">Roseiflexus castenholzii (strain DSM 13941 / HLO8)</name>
    <dbReference type="NCBI Taxonomy" id="383372"/>
    <lineage>
        <taxon>Bacteria</taxon>
        <taxon>Bacillati</taxon>
        <taxon>Chloroflexota</taxon>
        <taxon>Chloroflexia</taxon>
        <taxon>Chloroflexales</taxon>
        <taxon>Roseiflexineae</taxon>
        <taxon>Roseiflexaceae</taxon>
        <taxon>Roseiflexus</taxon>
    </lineage>
</organism>
<dbReference type="EMBL" id="CP000804">
    <property type="protein sequence ID" value="ABU58767.1"/>
    <property type="molecule type" value="Genomic_DNA"/>
</dbReference>
<dbReference type="SMART" id="SM00382">
    <property type="entry name" value="AAA"/>
    <property type="match status" value="2"/>
</dbReference>
<reference evidence="7 8" key="1">
    <citation type="submission" date="2007-08" db="EMBL/GenBank/DDBJ databases">
        <title>Complete sequence of Roseiflexus castenholzii DSM 13941.</title>
        <authorList>
            <consortium name="US DOE Joint Genome Institute"/>
            <person name="Copeland A."/>
            <person name="Lucas S."/>
            <person name="Lapidus A."/>
            <person name="Barry K."/>
            <person name="Glavina del Rio T."/>
            <person name="Dalin E."/>
            <person name="Tice H."/>
            <person name="Pitluck S."/>
            <person name="Thompson L.S."/>
            <person name="Brettin T."/>
            <person name="Bruce D."/>
            <person name="Detter J.C."/>
            <person name="Han C."/>
            <person name="Tapia R."/>
            <person name="Schmutz J."/>
            <person name="Larimer F."/>
            <person name="Land M."/>
            <person name="Hauser L."/>
            <person name="Kyrpides N."/>
            <person name="Mikhailova N."/>
            <person name="Bryant D.A."/>
            <person name="Hanada S."/>
            <person name="Tsukatani Y."/>
            <person name="Richardson P."/>
        </authorList>
    </citation>
    <scope>NUCLEOTIDE SEQUENCE [LARGE SCALE GENOMIC DNA]</scope>
    <source>
        <strain evidence="8">DSM 13941 / HLO8</strain>
    </source>
</reference>
<evidence type="ECO:0000259" key="6">
    <source>
        <dbReference type="PROSITE" id="PS50893"/>
    </source>
</evidence>
<feature type="domain" description="ABC transporter" evidence="6">
    <location>
        <begin position="338"/>
        <end position="558"/>
    </location>
</feature>
<dbReference type="FunFam" id="3.40.50.300:FF:000011">
    <property type="entry name" value="Putative ABC transporter ATP-binding component"/>
    <property type="match status" value="1"/>
</dbReference>
<dbReference type="PANTHER" id="PTHR42855:SF2">
    <property type="entry name" value="DRUG RESISTANCE ABC TRANSPORTER,ATP-BINDING PROTEIN"/>
    <property type="match status" value="1"/>
</dbReference>
<dbReference type="FunFam" id="3.40.50.300:FF:000309">
    <property type="entry name" value="ABC transporter ATP-binding protein"/>
    <property type="match status" value="1"/>
</dbReference>
<feature type="compositionally biased region" description="Basic and acidic residues" evidence="5">
    <location>
        <begin position="565"/>
        <end position="574"/>
    </location>
</feature>
<keyword evidence="2" id="KW-0547">Nucleotide-binding</keyword>
<evidence type="ECO:0000313" key="8">
    <source>
        <dbReference type="Proteomes" id="UP000000263"/>
    </source>
</evidence>
<dbReference type="InterPro" id="IPR032524">
    <property type="entry name" value="ABC_tran_C"/>
</dbReference>
<dbReference type="PROSITE" id="PS50893">
    <property type="entry name" value="ABC_TRANSPORTER_2"/>
    <property type="match status" value="2"/>
</dbReference>
<sequence>MSIITVNNLTKYYGAELIFRDVGFQVARGEKVAIVGVNGAGKSTLLRIIAGQEMPTVGSVHMARGARLAYLAQEVRFDSQRTLLEEMHASLAYLNTLRDEMTALETALTDSARPDHDDVMERYGEALHRFEHAGGYDIDRRIAMILDGLGFTTAQRHEPVARFSGGQKTRTALAAALLSDPDVLLLDEPTNHLDLAALEWLERFLRDWDGTLIVVSHDRYFLDRVTTRTLDLAFNRLDGDYPAPYQRYLELKAARLELQLKQYRAQQEEIARTEEFIRRFKNSQLSKQARGRERRLERLKTGWEGGSGRTEGLVARPEQQKKLAFKLGSNLRGADLVLKIEELTVGYERPAAVAPQPALLHIPDLEIWRGQRVALMGPNGCGKTTLLRTIVGDLPPLRGRVRLGSNIKLVYYAQAHEGLQMDRTILDEIRRIRPEIKETEARTLLGRFLFSGDEVSKRIANLSGGERGRVALAQLMLLGGNFLVLDEPTNHLDIDAREALETVLNEYDGTVLFVSHDRYFVDAVADTIWMVRDGVIEVFDGAYSDYSATRDAAPATNARPANSVQKRETARESRPASSANDTRAFNREPEREERRRQRRLAALEEEIAGLEAQLRDLAAALNAASATGDVPRVTSLGIEMVEVQATLDARYDEWATIAV</sequence>
<feature type="domain" description="ABC transporter" evidence="6">
    <location>
        <begin position="4"/>
        <end position="259"/>
    </location>
</feature>
<dbReference type="GO" id="GO:0016887">
    <property type="term" value="F:ATP hydrolysis activity"/>
    <property type="evidence" value="ECO:0007669"/>
    <property type="project" value="InterPro"/>
</dbReference>
<dbReference type="STRING" id="383372.Rcas_2696"/>
<dbReference type="OrthoDB" id="9801441at2"/>
<dbReference type="RefSeq" id="WP_012121191.1">
    <property type="nucleotide sequence ID" value="NC_009767.1"/>
</dbReference>
<dbReference type="Pfam" id="PF00005">
    <property type="entry name" value="ABC_tran"/>
    <property type="match status" value="2"/>
</dbReference>
<dbReference type="InterPro" id="IPR003593">
    <property type="entry name" value="AAA+_ATPase"/>
</dbReference>
<evidence type="ECO:0000256" key="5">
    <source>
        <dbReference type="SAM" id="MobiDB-lite"/>
    </source>
</evidence>